<name>A0A8R7P296_TRIUA</name>
<proteinExistence type="predicted"/>
<keyword evidence="3" id="KW-1185">Reference proteome</keyword>
<dbReference type="Proteomes" id="UP000015106">
    <property type="component" value="Chromosome 1"/>
</dbReference>
<accession>A0A8R7P296</accession>
<evidence type="ECO:0000313" key="2">
    <source>
        <dbReference type="EnsemblPlants" id="TuG1812G0100003783.01.T01.cds397093"/>
    </source>
</evidence>
<feature type="compositionally biased region" description="Polar residues" evidence="1">
    <location>
        <begin position="13"/>
        <end position="22"/>
    </location>
</feature>
<reference evidence="2" key="3">
    <citation type="submission" date="2022-06" db="UniProtKB">
        <authorList>
            <consortium name="EnsemblPlants"/>
        </authorList>
    </citation>
    <scope>IDENTIFICATION</scope>
</reference>
<dbReference type="AlphaFoldDB" id="A0A8R7P296"/>
<evidence type="ECO:0000313" key="3">
    <source>
        <dbReference type="Proteomes" id="UP000015106"/>
    </source>
</evidence>
<dbReference type="EnsemblPlants" id="TuG1812G0100003783.01.T01">
    <property type="protein sequence ID" value="TuG1812G0100003783.01.T01.cds397093"/>
    <property type="gene ID" value="TuG1812G0100003783.01"/>
</dbReference>
<evidence type="ECO:0000256" key="1">
    <source>
        <dbReference type="SAM" id="MobiDB-lite"/>
    </source>
</evidence>
<organism evidence="2 3">
    <name type="scientific">Triticum urartu</name>
    <name type="common">Red wild einkorn</name>
    <name type="synonym">Crithodium urartu</name>
    <dbReference type="NCBI Taxonomy" id="4572"/>
    <lineage>
        <taxon>Eukaryota</taxon>
        <taxon>Viridiplantae</taxon>
        <taxon>Streptophyta</taxon>
        <taxon>Embryophyta</taxon>
        <taxon>Tracheophyta</taxon>
        <taxon>Spermatophyta</taxon>
        <taxon>Magnoliopsida</taxon>
        <taxon>Liliopsida</taxon>
        <taxon>Poales</taxon>
        <taxon>Poaceae</taxon>
        <taxon>BOP clade</taxon>
        <taxon>Pooideae</taxon>
        <taxon>Triticodae</taxon>
        <taxon>Triticeae</taxon>
        <taxon>Triticinae</taxon>
        <taxon>Triticum</taxon>
    </lineage>
</organism>
<protein>
    <submittedName>
        <fullName evidence="2">Uncharacterized protein</fullName>
    </submittedName>
</protein>
<reference evidence="2" key="2">
    <citation type="submission" date="2018-03" db="EMBL/GenBank/DDBJ databases">
        <title>The Triticum urartu genome reveals the dynamic nature of wheat genome evolution.</title>
        <authorList>
            <person name="Ling H."/>
            <person name="Ma B."/>
            <person name="Shi X."/>
            <person name="Liu H."/>
            <person name="Dong L."/>
            <person name="Sun H."/>
            <person name="Cao Y."/>
            <person name="Gao Q."/>
            <person name="Zheng S."/>
            <person name="Li Y."/>
            <person name="Yu Y."/>
            <person name="Du H."/>
            <person name="Qi M."/>
            <person name="Li Y."/>
            <person name="Yu H."/>
            <person name="Cui Y."/>
            <person name="Wang N."/>
            <person name="Chen C."/>
            <person name="Wu H."/>
            <person name="Zhao Y."/>
            <person name="Zhang J."/>
            <person name="Li Y."/>
            <person name="Zhou W."/>
            <person name="Zhang B."/>
            <person name="Hu W."/>
            <person name="Eijk M."/>
            <person name="Tang J."/>
            <person name="Witsenboer H."/>
            <person name="Zhao S."/>
            <person name="Li Z."/>
            <person name="Zhang A."/>
            <person name="Wang D."/>
            <person name="Liang C."/>
        </authorList>
    </citation>
    <scope>NUCLEOTIDE SEQUENCE [LARGE SCALE GENOMIC DNA]</scope>
    <source>
        <strain evidence="2">cv. G1812</strain>
    </source>
</reference>
<dbReference type="Gramene" id="TuG1812G0100003783.01.T01">
    <property type="protein sequence ID" value="TuG1812G0100003783.01.T01.cds397093"/>
    <property type="gene ID" value="TuG1812G0100003783.01"/>
</dbReference>
<reference evidence="3" key="1">
    <citation type="journal article" date="2013" name="Nature">
        <title>Draft genome of the wheat A-genome progenitor Triticum urartu.</title>
        <authorList>
            <person name="Ling H.Q."/>
            <person name="Zhao S."/>
            <person name="Liu D."/>
            <person name="Wang J."/>
            <person name="Sun H."/>
            <person name="Zhang C."/>
            <person name="Fan H."/>
            <person name="Li D."/>
            <person name="Dong L."/>
            <person name="Tao Y."/>
            <person name="Gao C."/>
            <person name="Wu H."/>
            <person name="Li Y."/>
            <person name="Cui Y."/>
            <person name="Guo X."/>
            <person name="Zheng S."/>
            <person name="Wang B."/>
            <person name="Yu K."/>
            <person name="Liang Q."/>
            <person name="Yang W."/>
            <person name="Lou X."/>
            <person name="Chen J."/>
            <person name="Feng M."/>
            <person name="Jian J."/>
            <person name="Zhang X."/>
            <person name="Luo G."/>
            <person name="Jiang Y."/>
            <person name="Liu J."/>
            <person name="Wang Z."/>
            <person name="Sha Y."/>
            <person name="Zhang B."/>
            <person name="Wu H."/>
            <person name="Tang D."/>
            <person name="Shen Q."/>
            <person name="Xue P."/>
            <person name="Zou S."/>
            <person name="Wang X."/>
            <person name="Liu X."/>
            <person name="Wang F."/>
            <person name="Yang Y."/>
            <person name="An X."/>
            <person name="Dong Z."/>
            <person name="Zhang K."/>
            <person name="Zhang X."/>
            <person name="Luo M.C."/>
            <person name="Dvorak J."/>
            <person name="Tong Y."/>
            <person name="Wang J."/>
            <person name="Yang H."/>
            <person name="Li Z."/>
            <person name="Wang D."/>
            <person name="Zhang A."/>
            <person name="Wang J."/>
        </authorList>
    </citation>
    <scope>NUCLEOTIDE SEQUENCE</scope>
    <source>
        <strain evidence="3">cv. G1812</strain>
    </source>
</reference>
<sequence>MATSSAPLHAARSNPSYHRSPTPRASSVLSICCPAPPLVCRPTAPRHVSARAAPGSALVVVLRLSNLDFDAAHCSASHSSSDPLFSYTIWFFLWQARADSLPAIVMTIHATLTAHPDPPPRALACTGINVTTLRKS</sequence>
<feature type="region of interest" description="Disordered" evidence="1">
    <location>
        <begin position="1"/>
        <end position="22"/>
    </location>
</feature>